<evidence type="ECO:0000313" key="3">
    <source>
        <dbReference type="Proteomes" id="UP000241048"/>
    </source>
</evidence>
<reference evidence="2 3" key="1">
    <citation type="submission" date="2018-03" db="EMBL/GenBank/DDBJ databases">
        <title>Lachnoclostridium SNUG30386 gen.nov., sp.nov., isolated from human faeces.</title>
        <authorList>
            <person name="Seo B."/>
            <person name="Jeon K."/>
            <person name="Ko G."/>
        </authorList>
    </citation>
    <scope>NUCLEOTIDE SEQUENCE [LARGE SCALE GENOMIC DNA]</scope>
    <source>
        <strain evidence="2 3">SNUG30386</strain>
    </source>
</reference>
<dbReference type="AlphaFoldDB" id="A0A2T3FVJ8"/>
<dbReference type="Pfam" id="PF12728">
    <property type="entry name" value="HTH_17"/>
    <property type="match status" value="1"/>
</dbReference>
<proteinExistence type="predicted"/>
<dbReference type="InterPro" id="IPR041657">
    <property type="entry name" value="HTH_17"/>
</dbReference>
<name>A0A2T3FVJ8_9CLOT</name>
<evidence type="ECO:0000313" key="2">
    <source>
        <dbReference type="EMBL" id="PST39316.1"/>
    </source>
</evidence>
<keyword evidence="3" id="KW-1185">Reference proteome</keyword>
<dbReference type="EMBL" id="PYLO01000001">
    <property type="protein sequence ID" value="PST39316.1"/>
    <property type="molecule type" value="Genomic_DNA"/>
</dbReference>
<evidence type="ECO:0000259" key="1">
    <source>
        <dbReference type="Pfam" id="PF12728"/>
    </source>
</evidence>
<sequence length="54" mass="6299">MVTIKEASEKTGISYNRLRCLCLEKKIVYITAGCRYLINFEKLVEYLNNGDPRQ</sequence>
<protein>
    <submittedName>
        <fullName evidence="2">Excisionase</fullName>
    </submittedName>
</protein>
<feature type="domain" description="Helix-turn-helix" evidence="1">
    <location>
        <begin position="2"/>
        <end position="49"/>
    </location>
</feature>
<organism evidence="2 3">
    <name type="scientific">Clostridium fessum</name>
    <dbReference type="NCBI Taxonomy" id="2126740"/>
    <lineage>
        <taxon>Bacteria</taxon>
        <taxon>Bacillati</taxon>
        <taxon>Bacillota</taxon>
        <taxon>Clostridia</taxon>
        <taxon>Eubacteriales</taxon>
        <taxon>Clostridiaceae</taxon>
        <taxon>Clostridium</taxon>
    </lineage>
</organism>
<accession>A0A2T3FVJ8</accession>
<dbReference type="Gene3D" id="3.90.105.50">
    <property type="match status" value="1"/>
</dbReference>
<dbReference type="Proteomes" id="UP000241048">
    <property type="component" value="Unassembled WGS sequence"/>
</dbReference>
<gene>
    <name evidence="2" type="ORF">C7U56_02950</name>
</gene>
<comment type="caution">
    <text evidence="2">The sequence shown here is derived from an EMBL/GenBank/DDBJ whole genome shotgun (WGS) entry which is preliminary data.</text>
</comment>
<dbReference type="InterPro" id="IPR038148">
    <property type="entry name" value="Tn1545/Tn916_Xis"/>
</dbReference>